<evidence type="ECO:0000256" key="2">
    <source>
        <dbReference type="ARBA" id="ARBA00022692"/>
    </source>
</evidence>
<dbReference type="SMART" id="SM00112">
    <property type="entry name" value="CA"/>
    <property type="match status" value="1"/>
</dbReference>
<dbReference type="AlphaFoldDB" id="A0ABD2PK09"/>
<evidence type="ECO:0000256" key="6">
    <source>
        <dbReference type="ARBA" id="ARBA00022989"/>
    </source>
</evidence>
<sequence>ISIKCQDGDVKEARSSEAGLTIAVTDQNDHRPTFHLSKYKGHIYENSEQAQVRWDPANGAPRAHDKDFGRNARLTYTLRDFTPNAPVIGDSEFFKLDGGHLFVNMVLDAEERTSFKFLLEATDDGEPRLSSNTTLEIFVDDVNDNTPFFEQSLYMFE</sequence>
<dbReference type="PANTHER" id="PTHR24026:SF136">
    <property type="entry name" value="PROTOCADHERIN-23"/>
    <property type="match status" value="1"/>
</dbReference>
<evidence type="ECO:0000259" key="10">
    <source>
        <dbReference type="PROSITE" id="PS50268"/>
    </source>
</evidence>
<feature type="domain" description="Cadherin" evidence="10">
    <location>
        <begin position="35"/>
        <end position="149"/>
    </location>
</feature>
<dbReference type="InterPro" id="IPR002126">
    <property type="entry name" value="Cadherin-like_dom"/>
</dbReference>
<evidence type="ECO:0000256" key="5">
    <source>
        <dbReference type="ARBA" id="ARBA00022889"/>
    </source>
</evidence>
<dbReference type="SUPFAM" id="SSF49313">
    <property type="entry name" value="Cadherin-like"/>
    <property type="match status" value="1"/>
</dbReference>
<dbReference type="EMBL" id="JBJKFK010009069">
    <property type="protein sequence ID" value="KAL3306912.1"/>
    <property type="molecule type" value="Genomic_DNA"/>
</dbReference>
<keyword evidence="4 9" id="KW-0106">Calcium</keyword>
<keyword evidence="2" id="KW-0812">Transmembrane</keyword>
<evidence type="ECO:0000313" key="12">
    <source>
        <dbReference type="Proteomes" id="UP001626550"/>
    </source>
</evidence>
<feature type="non-terminal residue" evidence="11">
    <location>
        <position position="1"/>
    </location>
</feature>
<organism evidence="11 12">
    <name type="scientific">Cichlidogyrus casuarinus</name>
    <dbReference type="NCBI Taxonomy" id="1844966"/>
    <lineage>
        <taxon>Eukaryota</taxon>
        <taxon>Metazoa</taxon>
        <taxon>Spiralia</taxon>
        <taxon>Lophotrochozoa</taxon>
        <taxon>Platyhelminthes</taxon>
        <taxon>Monogenea</taxon>
        <taxon>Monopisthocotylea</taxon>
        <taxon>Dactylogyridea</taxon>
        <taxon>Ancyrocephalidae</taxon>
        <taxon>Cichlidogyrus</taxon>
    </lineage>
</organism>
<feature type="non-terminal residue" evidence="11">
    <location>
        <position position="157"/>
    </location>
</feature>
<dbReference type="PROSITE" id="PS00232">
    <property type="entry name" value="CADHERIN_1"/>
    <property type="match status" value="1"/>
</dbReference>
<dbReference type="PRINTS" id="PR00205">
    <property type="entry name" value="CADHERIN"/>
</dbReference>
<dbReference type="GO" id="GO:0016020">
    <property type="term" value="C:membrane"/>
    <property type="evidence" value="ECO:0007669"/>
    <property type="project" value="UniProtKB-SubCell"/>
</dbReference>
<evidence type="ECO:0000256" key="1">
    <source>
        <dbReference type="ARBA" id="ARBA00004370"/>
    </source>
</evidence>
<keyword evidence="6" id="KW-1133">Transmembrane helix</keyword>
<dbReference type="PANTHER" id="PTHR24026">
    <property type="entry name" value="FAT ATYPICAL CADHERIN-RELATED"/>
    <property type="match status" value="1"/>
</dbReference>
<dbReference type="GO" id="GO:0005509">
    <property type="term" value="F:calcium ion binding"/>
    <property type="evidence" value="ECO:0007669"/>
    <property type="project" value="UniProtKB-UniRule"/>
</dbReference>
<evidence type="ECO:0000256" key="7">
    <source>
        <dbReference type="ARBA" id="ARBA00023136"/>
    </source>
</evidence>
<feature type="domain" description="Cadherin" evidence="10">
    <location>
        <begin position="1"/>
        <end position="34"/>
    </location>
</feature>
<dbReference type="Gene3D" id="2.60.40.60">
    <property type="entry name" value="Cadherins"/>
    <property type="match status" value="2"/>
</dbReference>
<proteinExistence type="predicted"/>
<accession>A0ABD2PK09</accession>
<keyword evidence="7" id="KW-0472">Membrane</keyword>
<keyword evidence="3" id="KW-0677">Repeat</keyword>
<name>A0ABD2PK09_9PLAT</name>
<dbReference type="Proteomes" id="UP001626550">
    <property type="component" value="Unassembled WGS sequence"/>
</dbReference>
<dbReference type="InterPro" id="IPR020894">
    <property type="entry name" value="Cadherin_CS"/>
</dbReference>
<keyword evidence="5" id="KW-0130">Cell adhesion</keyword>
<evidence type="ECO:0000256" key="9">
    <source>
        <dbReference type="PROSITE-ProRule" id="PRU00043"/>
    </source>
</evidence>
<dbReference type="PROSITE" id="PS50268">
    <property type="entry name" value="CADHERIN_2"/>
    <property type="match status" value="2"/>
</dbReference>
<evidence type="ECO:0000256" key="4">
    <source>
        <dbReference type="ARBA" id="ARBA00022837"/>
    </source>
</evidence>
<evidence type="ECO:0000256" key="3">
    <source>
        <dbReference type="ARBA" id="ARBA00022737"/>
    </source>
</evidence>
<dbReference type="Pfam" id="PF00028">
    <property type="entry name" value="Cadherin"/>
    <property type="match status" value="1"/>
</dbReference>
<dbReference type="InterPro" id="IPR015919">
    <property type="entry name" value="Cadherin-like_sf"/>
</dbReference>
<evidence type="ECO:0000313" key="11">
    <source>
        <dbReference type="EMBL" id="KAL3306912.1"/>
    </source>
</evidence>
<reference evidence="11 12" key="1">
    <citation type="submission" date="2024-11" db="EMBL/GenBank/DDBJ databases">
        <title>Adaptive evolution of stress response genes in parasites aligns with host niche diversity.</title>
        <authorList>
            <person name="Hahn C."/>
            <person name="Resl P."/>
        </authorList>
    </citation>
    <scope>NUCLEOTIDE SEQUENCE [LARGE SCALE GENOMIC DNA]</scope>
    <source>
        <strain evidence="11">EGGRZ-B1_66</strain>
        <tissue evidence="11">Body</tissue>
    </source>
</reference>
<comment type="subcellular location">
    <subcellularLocation>
        <location evidence="1">Membrane</location>
    </subcellularLocation>
</comment>
<comment type="caution">
    <text evidence="11">The sequence shown here is derived from an EMBL/GenBank/DDBJ whole genome shotgun (WGS) entry which is preliminary data.</text>
</comment>
<evidence type="ECO:0000256" key="8">
    <source>
        <dbReference type="ARBA" id="ARBA00023180"/>
    </source>
</evidence>
<keyword evidence="8" id="KW-0325">Glycoprotein</keyword>
<dbReference type="CDD" id="cd11304">
    <property type="entry name" value="Cadherin_repeat"/>
    <property type="match status" value="1"/>
</dbReference>
<gene>
    <name evidence="11" type="ORF">Ciccas_014592</name>
</gene>
<keyword evidence="12" id="KW-1185">Reference proteome</keyword>
<protein>
    <recommendedName>
        <fullName evidence="10">Cadherin domain-containing protein</fullName>
    </recommendedName>
</protein>